<evidence type="ECO:0000256" key="7">
    <source>
        <dbReference type="ARBA" id="ARBA00023306"/>
    </source>
</evidence>
<evidence type="ECO:0000256" key="4">
    <source>
        <dbReference type="ARBA" id="ARBA00022776"/>
    </source>
</evidence>
<keyword evidence="11" id="KW-1185">Reference proteome</keyword>
<evidence type="ECO:0000313" key="10">
    <source>
        <dbReference type="EMBL" id="KAF8001518.1"/>
    </source>
</evidence>
<dbReference type="PIRSF" id="PIRSF027153">
    <property type="entry name" value="Nnf1p"/>
    <property type="match status" value="1"/>
</dbReference>
<evidence type="ECO:0000256" key="2">
    <source>
        <dbReference type="ARBA" id="ARBA00022454"/>
    </source>
</evidence>
<dbReference type="GO" id="GO:0000444">
    <property type="term" value="C:MIS12/MIND type complex"/>
    <property type="evidence" value="ECO:0007669"/>
    <property type="project" value="UniProtKB-UniRule"/>
</dbReference>
<sequence>MEYDKVRYDRLNQVVKKAVEHTIKTLLMPDQVQKCFPAISSMEGGADALETARKQIQKYFHGTCLKQVDHIFTERDVEQKLNELDEIIQLAQRARAEGTRKQIQVDLLTPEQLIQAGLGGVQDDTEKKLTMIYEQLRLDNLQIYLDLRALAEESKTVLSSIILLIEDLAGDVDDLRNEQTDEQLEFLLDHLQSVQS</sequence>
<dbReference type="GO" id="GO:0051301">
    <property type="term" value="P:cell division"/>
    <property type="evidence" value="ECO:0007669"/>
    <property type="project" value="UniProtKB-UniRule"/>
</dbReference>
<evidence type="ECO:0000313" key="11">
    <source>
        <dbReference type="Proteomes" id="UP000649328"/>
    </source>
</evidence>
<dbReference type="PANTHER" id="PTHR15459:SF3">
    <property type="entry name" value="POLYAMINE-MODULATED FACTOR 1"/>
    <property type="match status" value="1"/>
</dbReference>
<dbReference type="InterPro" id="IPR007128">
    <property type="entry name" value="PMF1/Nnf1"/>
</dbReference>
<keyword evidence="8 9" id="KW-0137">Centromere</keyword>
<keyword evidence="6 9" id="KW-0539">Nucleus</keyword>
<comment type="subcellular location">
    <subcellularLocation>
        <location evidence="1 9">Chromosome</location>
        <location evidence="1 9">Centromere</location>
        <location evidence="1 9">Kinetochore</location>
    </subcellularLocation>
    <subcellularLocation>
        <location evidence="9">Nucleus</location>
    </subcellularLocation>
    <text evidence="9">Associated with the kinetochore.</text>
</comment>
<keyword evidence="2 9" id="KW-0158">Chromosome</keyword>
<evidence type="ECO:0000256" key="6">
    <source>
        <dbReference type="ARBA" id="ARBA00023242"/>
    </source>
</evidence>
<evidence type="ECO:0000256" key="1">
    <source>
        <dbReference type="ARBA" id="ARBA00004629"/>
    </source>
</evidence>
<dbReference type="AlphaFoldDB" id="A0A8H7GQJ6"/>
<evidence type="ECO:0000256" key="9">
    <source>
        <dbReference type="PIRNR" id="PIRNR027153"/>
    </source>
</evidence>
<dbReference type="Proteomes" id="UP000649328">
    <property type="component" value="Unassembled WGS sequence"/>
</dbReference>
<dbReference type="InterPro" id="IPR016851">
    <property type="entry name" value="Nnf1"/>
</dbReference>
<dbReference type="PANTHER" id="PTHR15459">
    <property type="entry name" value="POLYAMINE-MODULATED FACTOR 1"/>
    <property type="match status" value="1"/>
</dbReference>
<comment type="caution">
    <text evidence="10">The sequence shown here is derived from an EMBL/GenBank/DDBJ whole genome shotgun (WGS) entry which is preliminary data.</text>
</comment>
<evidence type="ECO:0000256" key="5">
    <source>
        <dbReference type="ARBA" id="ARBA00022838"/>
    </source>
</evidence>
<accession>A0A8H7GQJ6</accession>
<organism evidence="10 11">
    <name type="scientific">Metschnikowia pulcherrima</name>
    <dbReference type="NCBI Taxonomy" id="27326"/>
    <lineage>
        <taxon>Eukaryota</taxon>
        <taxon>Fungi</taxon>
        <taxon>Dikarya</taxon>
        <taxon>Ascomycota</taxon>
        <taxon>Saccharomycotina</taxon>
        <taxon>Pichiomycetes</taxon>
        <taxon>Metschnikowiaceae</taxon>
        <taxon>Metschnikowia</taxon>
    </lineage>
</organism>
<dbReference type="Pfam" id="PF03980">
    <property type="entry name" value="Nnf1"/>
    <property type="match status" value="1"/>
</dbReference>
<keyword evidence="3 9" id="KW-0132">Cell division</keyword>
<dbReference type="OrthoDB" id="18453at2759"/>
<dbReference type="GO" id="GO:0005634">
    <property type="term" value="C:nucleus"/>
    <property type="evidence" value="ECO:0007669"/>
    <property type="project" value="UniProtKB-SubCell"/>
</dbReference>
<dbReference type="EMBL" id="JACBPP010000005">
    <property type="protein sequence ID" value="KAF8001518.1"/>
    <property type="molecule type" value="Genomic_DNA"/>
</dbReference>
<protein>
    <recommendedName>
        <fullName evidence="9">Kinetochore-associated protein</fullName>
    </recommendedName>
</protein>
<reference evidence="10" key="1">
    <citation type="submission" date="2020-10" db="EMBL/GenBank/DDBJ databases">
        <title>The Whole-Genome Sequence of Metschnikowia persimmonesis, a Novel Endophytic Yeast Species Isolated from Medicinal Plant Diospyros kaki Thumb.</title>
        <authorList>
            <person name="Rahmat E."/>
            <person name="Kang Y."/>
        </authorList>
    </citation>
    <scope>NUCLEOTIDE SEQUENCE</scope>
    <source>
        <strain evidence="10">KIOM G15050</strain>
    </source>
</reference>
<dbReference type="GO" id="GO:0007059">
    <property type="term" value="P:chromosome segregation"/>
    <property type="evidence" value="ECO:0007669"/>
    <property type="project" value="UniProtKB-UniRule"/>
</dbReference>
<gene>
    <name evidence="10" type="ORF">HF325_004019</name>
</gene>
<keyword evidence="4 9" id="KW-0498">Mitosis</keyword>
<evidence type="ECO:0000256" key="8">
    <source>
        <dbReference type="ARBA" id="ARBA00023328"/>
    </source>
</evidence>
<evidence type="ECO:0000256" key="3">
    <source>
        <dbReference type="ARBA" id="ARBA00022618"/>
    </source>
</evidence>
<keyword evidence="5 9" id="KW-0995">Kinetochore</keyword>
<name>A0A8H7GQJ6_9ASCO</name>
<proteinExistence type="predicted"/>
<keyword evidence="7 9" id="KW-0131">Cell cycle</keyword>